<dbReference type="InterPro" id="IPR036259">
    <property type="entry name" value="MFS_trans_sf"/>
</dbReference>
<dbReference type="RefSeq" id="WP_243653644.1">
    <property type="nucleotide sequence ID" value="NZ_SMFZ01000002.1"/>
</dbReference>
<feature type="domain" description="Major facilitator superfamily (MFS) profile" evidence="9">
    <location>
        <begin position="19"/>
        <end position="407"/>
    </location>
</feature>
<feature type="transmembrane region" description="Helical" evidence="8">
    <location>
        <begin position="177"/>
        <end position="196"/>
    </location>
</feature>
<dbReference type="InterPro" id="IPR011701">
    <property type="entry name" value="MFS"/>
</dbReference>
<feature type="transmembrane region" description="Helical" evidence="8">
    <location>
        <begin position="121"/>
        <end position="138"/>
    </location>
</feature>
<feature type="transmembrane region" description="Helical" evidence="8">
    <location>
        <begin position="380"/>
        <end position="402"/>
    </location>
</feature>
<dbReference type="InterPro" id="IPR005829">
    <property type="entry name" value="Sugar_transporter_CS"/>
</dbReference>
<dbReference type="PROSITE" id="PS00216">
    <property type="entry name" value="SUGAR_TRANSPORT_1"/>
    <property type="match status" value="1"/>
</dbReference>
<keyword evidence="6 8" id="KW-1133">Transmembrane helix</keyword>
<dbReference type="CDD" id="cd17320">
    <property type="entry name" value="MFS_MdfA_MDR_like"/>
    <property type="match status" value="1"/>
</dbReference>
<keyword evidence="3" id="KW-0813">Transport</keyword>
<sequence>MSSGLLRSFASGPTGIPGRLRVALILGALIALGPLTIDTYLPALPRVGADLQAAETTVQLTLTGTLLGLALGQMLIGPLSDAWGRRLPLLAGTALHVLASAAVAVAPSIEVLAVLRVLQGVGASAGAVVGLAVVRDLYTGRQGATMLSRLILVMGAFPVIAPTLGGFLLRWTSWRGVFLFLAVYGLVMLVVVTRGLPETLPANHRRSARLGPTLRTYGTLLRDRTFVGLVLVAGLAMAGLFSYVSGAAYVYQQQFGMDQQTFGLLFGAGAVWLVIGTQLNPVFLRRYEPRRILTVAVLAGVAIGAVLFTLTATGTGGLPALLAGVWALLLSAGFVLPNAPALALARYGESAGTAAALLGALQFGIGAATSPVVGVLGNDAWAMATSMFGATALGALALLAVVRPWTLPDLGDDADTTDDELDGDALPAAA</sequence>
<evidence type="ECO:0000256" key="3">
    <source>
        <dbReference type="ARBA" id="ARBA00022448"/>
    </source>
</evidence>
<gene>
    <name evidence="10" type="ORF">EV378_3828</name>
</gene>
<dbReference type="NCBIfam" id="TIGR00710">
    <property type="entry name" value="efflux_Bcr_CflA"/>
    <property type="match status" value="1"/>
</dbReference>
<dbReference type="Pfam" id="PF07690">
    <property type="entry name" value="MFS_1"/>
    <property type="match status" value="1"/>
</dbReference>
<evidence type="ECO:0000256" key="6">
    <source>
        <dbReference type="ARBA" id="ARBA00022989"/>
    </source>
</evidence>
<feature type="transmembrane region" description="Helical" evidence="8">
    <location>
        <begin position="318"/>
        <end position="339"/>
    </location>
</feature>
<keyword evidence="7 8" id="KW-0472">Membrane</keyword>
<evidence type="ECO:0000256" key="5">
    <source>
        <dbReference type="ARBA" id="ARBA00022692"/>
    </source>
</evidence>
<evidence type="ECO:0000256" key="4">
    <source>
        <dbReference type="ARBA" id="ARBA00022475"/>
    </source>
</evidence>
<dbReference type="PANTHER" id="PTHR23502">
    <property type="entry name" value="MAJOR FACILITATOR SUPERFAMILY"/>
    <property type="match status" value="1"/>
</dbReference>
<feature type="transmembrane region" description="Helical" evidence="8">
    <location>
        <begin position="351"/>
        <end position="374"/>
    </location>
</feature>
<evidence type="ECO:0000256" key="1">
    <source>
        <dbReference type="ARBA" id="ARBA00004651"/>
    </source>
</evidence>
<dbReference type="GO" id="GO:1990961">
    <property type="term" value="P:xenobiotic detoxification by transmembrane export across the plasma membrane"/>
    <property type="evidence" value="ECO:0007669"/>
    <property type="project" value="InterPro"/>
</dbReference>
<dbReference type="SUPFAM" id="SSF103473">
    <property type="entry name" value="MFS general substrate transporter"/>
    <property type="match status" value="1"/>
</dbReference>
<keyword evidence="11" id="KW-1185">Reference proteome</keyword>
<feature type="transmembrane region" description="Helical" evidence="8">
    <location>
        <begin position="225"/>
        <end position="250"/>
    </location>
</feature>
<feature type="transmembrane region" description="Helical" evidence="8">
    <location>
        <begin position="292"/>
        <end position="312"/>
    </location>
</feature>
<dbReference type="FunFam" id="1.20.1720.10:FF:000005">
    <property type="entry name" value="Bcr/CflA family efflux transporter"/>
    <property type="match status" value="1"/>
</dbReference>
<evidence type="ECO:0000256" key="7">
    <source>
        <dbReference type="ARBA" id="ARBA00023136"/>
    </source>
</evidence>
<name>A0A4R1HCY0_PSEEN</name>
<dbReference type="EMBL" id="SMFZ01000002">
    <property type="protein sequence ID" value="TCK19884.1"/>
    <property type="molecule type" value="Genomic_DNA"/>
</dbReference>
<keyword evidence="5 8" id="KW-0812">Transmembrane</keyword>
<comment type="caution">
    <text evidence="10">The sequence shown here is derived from an EMBL/GenBank/DDBJ whole genome shotgun (WGS) entry which is preliminary data.</text>
</comment>
<feature type="transmembrane region" description="Helical" evidence="8">
    <location>
        <begin position="150"/>
        <end position="171"/>
    </location>
</feature>
<proteinExistence type="inferred from homology"/>
<reference evidence="10 11" key="1">
    <citation type="submission" date="2019-03" db="EMBL/GenBank/DDBJ databases">
        <title>Sequencing the genomes of 1000 actinobacteria strains.</title>
        <authorList>
            <person name="Klenk H.-P."/>
        </authorList>
    </citation>
    <scope>NUCLEOTIDE SEQUENCE [LARGE SCALE GENOMIC DNA]</scope>
    <source>
        <strain evidence="10 11">DSM 44969</strain>
    </source>
</reference>
<evidence type="ECO:0000256" key="2">
    <source>
        <dbReference type="ARBA" id="ARBA00006236"/>
    </source>
</evidence>
<dbReference type="Proteomes" id="UP000295560">
    <property type="component" value="Unassembled WGS sequence"/>
</dbReference>
<feature type="transmembrane region" description="Helical" evidence="8">
    <location>
        <begin position="89"/>
        <end position="109"/>
    </location>
</feature>
<dbReference type="GO" id="GO:0042910">
    <property type="term" value="F:xenobiotic transmembrane transporter activity"/>
    <property type="evidence" value="ECO:0007669"/>
    <property type="project" value="InterPro"/>
</dbReference>
<dbReference type="InterPro" id="IPR004812">
    <property type="entry name" value="Efflux_drug-R_Bcr/CmlA"/>
</dbReference>
<evidence type="ECO:0000256" key="8">
    <source>
        <dbReference type="SAM" id="Phobius"/>
    </source>
</evidence>
<feature type="transmembrane region" description="Helical" evidence="8">
    <location>
        <begin position="262"/>
        <end position="280"/>
    </location>
</feature>
<organism evidence="10 11">
    <name type="scientific">Pseudonocardia endophytica</name>
    <dbReference type="NCBI Taxonomy" id="401976"/>
    <lineage>
        <taxon>Bacteria</taxon>
        <taxon>Bacillati</taxon>
        <taxon>Actinomycetota</taxon>
        <taxon>Actinomycetes</taxon>
        <taxon>Pseudonocardiales</taxon>
        <taxon>Pseudonocardiaceae</taxon>
        <taxon>Pseudonocardia</taxon>
    </lineage>
</organism>
<dbReference type="PANTHER" id="PTHR23502:SF132">
    <property type="entry name" value="POLYAMINE TRANSPORTER 2-RELATED"/>
    <property type="match status" value="1"/>
</dbReference>
<feature type="transmembrane region" description="Helical" evidence="8">
    <location>
        <begin position="20"/>
        <end position="37"/>
    </location>
</feature>
<dbReference type="PROSITE" id="PS50850">
    <property type="entry name" value="MFS"/>
    <property type="match status" value="1"/>
</dbReference>
<dbReference type="AlphaFoldDB" id="A0A4R1HCY0"/>
<dbReference type="InterPro" id="IPR020846">
    <property type="entry name" value="MFS_dom"/>
</dbReference>
<evidence type="ECO:0000313" key="11">
    <source>
        <dbReference type="Proteomes" id="UP000295560"/>
    </source>
</evidence>
<dbReference type="GO" id="GO:0005886">
    <property type="term" value="C:plasma membrane"/>
    <property type="evidence" value="ECO:0007669"/>
    <property type="project" value="UniProtKB-SubCell"/>
</dbReference>
<dbReference type="Gene3D" id="1.20.1720.10">
    <property type="entry name" value="Multidrug resistance protein D"/>
    <property type="match status" value="1"/>
</dbReference>
<accession>A0A4R1HCY0</accession>
<comment type="subcellular location">
    <subcellularLocation>
        <location evidence="1">Cell membrane</location>
        <topology evidence="1">Multi-pass membrane protein</topology>
    </subcellularLocation>
</comment>
<evidence type="ECO:0000259" key="9">
    <source>
        <dbReference type="PROSITE" id="PS50850"/>
    </source>
</evidence>
<protein>
    <submittedName>
        <fullName evidence="10">DHA1 family bicyclomycin/chloramphenicol resistance-like MFS transporter</fullName>
    </submittedName>
</protein>
<feature type="transmembrane region" description="Helical" evidence="8">
    <location>
        <begin position="57"/>
        <end position="77"/>
    </location>
</feature>
<comment type="similarity">
    <text evidence="2">Belongs to the major facilitator superfamily. Bcr/CmlA family.</text>
</comment>
<evidence type="ECO:0000313" key="10">
    <source>
        <dbReference type="EMBL" id="TCK19884.1"/>
    </source>
</evidence>
<keyword evidence="4" id="KW-1003">Cell membrane</keyword>